<evidence type="ECO:0000256" key="1">
    <source>
        <dbReference type="SAM" id="MobiDB-lite"/>
    </source>
</evidence>
<name>A0A4Y9Y7J6_9AGAM</name>
<feature type="compositionally biased region" description="Low complexity" evidence="1">
    <location>
        <begin position="122"/>
        <end position="133"/>
    </location>
</feature>
<feature type="region of interest" description="Disordered" evidence="1">
    <location>
        <begin position="229"/>
        <end position="256"/>
    </location>
</feature>
<keyword evidence="3" id="KW-1185">Reference proteome</keyword>
<dbReference type="OrthoDB" id="3231772at2759"/>
<dbReference type="Proteomes" id="UP000298327">
    <property type="component" value="Unassembled WGS sequence"/>
</dbReference>
<dbReference type="EMBL" id="SEOQ01000744">
    <property type="protein sequence ID" value="TFY57527.1"/>
    <property type="molecule type" value="Genomic_DNA"/>
</dbReference>
<gene>
    <name evidence="2" type="ORF">EVG20_g8509</name>
</gene>
<accession>A0A4Y9Y7J6</accession>
<feature type="compositionally biased region" description="Pro residues" evidence="1">
    <location>
        <begin position="110"/>
        <end position="121"/>
    </location>
</feature>
<feature type="region of interest" description="Disordered" evidence="1">
    <location>
        <begin position="100"/>
        <end position="136"/>
    </location>
</feature>
<feature type="non-terminal residue" evidence="2">
    <location>
        <position position="1"/>
    </location>
</feature>
<protein>
    <submittedName>
        <fullName evidence="2">Uncharacterized protein</fullName>
    </submittedName>
</protein>
<evidence type="ECO:0000313" key="2">
    <source>
        <dbReference type="EMBL" id="TFY57527.1"/>
    </source>
</evidence>
<sequence>HPPSHAANLPLPKYNATSALSRVSLLTLSHPWTPGSDKGIAWVVSPKDVLATASALSAVEAKVFRHEFITIFRFSHPAVVHPNDFRILELIDEQNLLHEEENETTLCPAPQSPPSSPPSHTPTPASARTASPALWPPARPVFGSETTVVAVITVGTHGRTDSHGACRTRTWTQTRSQLYIIWDIGILLRERAHGLAGGDRHGTGVGSVGPAAGTGFELRWRRLPNADGDIDAQPSALQSPASHHDPSLSVRAPPASPTRKCTCLVSADRLPANLGASITDRARLACLWILI</sequence>
<comment type="caution">
    <text evidence="2">The sequence shown here is derived from an EMBL/GenBank/DDBJ whole genome shotgun (WGS) entry which is preliminary data.</text>
</comment>
<evidence type="ECO:0000313" key="3">
    <source>
        <dbReference type="Proteomes" id="UP000298327"/>
    </source>
</evidence>
<dbReference type="AlphaFoldDB" id="A0A4Y9Y7J6"/>
<proteinExistence type="predicted"/>
<organism evidence="2 3">
    <name type="scientific">Dentipellis fragilis</name>
    <dbReference type="NCBI Taxonomy" id="205917"/>
    <lineage>
        <taxon>Eukaryota</taxon>
        <taxon>Fungi</taxon>
        <taxon>Dikarya</taxon>
        <taxon>Basidiomycota</taxon>
        <taxon>Agaricomycotina</taxon>
        <taxon>Agaricomycetes</taxon>
        <taxon>Russulales</taxon>
        <taxon>Hericiaceae</taxon>
        <taxon>Dentipellis</taxon>
    </lineage>
</organism>
<reference evidence="2 3" key="1">
    <citation type="submission" date="2019-02" db="EMBL/GenBank/DDBJ databases">
        <title>Genome sequencing of the rare red list fungi Dentipellis fragilis.</title>
        <authorList>
            <person name="Buettner E."/>
            <person name="Kellner H."/>
        </authorList>
    </citation>
    <scope>NUCLEOTIDE SEQUENCE [LARGE SCALE GENOMIC DNA]</scope>
    <source>
        <strain evidence="2 3">DSM 105465</strain>
    </source>
</reference>